<name>A0A4U0U4N6_9PEZI</name>
<comment type="caution">
    <text evidence="11">The sequence shown here is derived from an EMBL/GenBank/DDBJ whole genome shotgun (WGS) entry which is preliminary data.</text>
</comment>
<dbReference type="Pfam" id="PF01485">
    <property type="entry name" value="IBR"/>
    <property type="match status" value="2"/>
</dbReference>
<keyword evidence="5" id="KW-0677">Repeat</keyword>
<dbReference type="GO" id="GO:0016567">
    <property type="term" value="P:protein ubiquitination"/>
    <property type="evidence" value="ECO:0007669"/>
    <property type="project" value="InterPro"/>
</dbReference>
<dbReference type="STRING" id="329885.A0A4U0U4N6"/>
<feature type="region of interest" description="Disordered" evidence="9">
    <location>
        <begin position="441"/>
        <end position="468"/>
    </location>
</feature>
<dbReference type="Gene3D" id="1.20.120.1750">
    <property type="match status" value="1"/>
</dbReference>
<evidence type="ECO:0000256" key="2">
    <source>
        <dbReference type="ARBA" id="ARBA00012251"/>
    </source>
</evidence>
<dbReference type="InterPro" id="IPR031127">
    <property type="entry name" value="E3_UB_ligase_RBR"/>
</dbReference>
<dbReference type="SUPFAM" id="SSF57850">
    <property type="entry name" value="RING/U-box"/>
    <property type="match status" value="2"/>
</dbReference>
<dbReference type="InterPro" id="IPR044066">
    <property type="entry name" value="TRIAD_supradom"/>
</dbReference>
<evidence type="ECO:0000256" key="9">
    <source>
        <dbReference type="SAM" id="MobiDB-lite"/>
    </source>
</evidence>
<dbReference type="PROSITE" id="PS51873">
    <property type="entry name" value="TRIAD"/>
    <property type="match status" value="1"/>
</dbReference>
<dbReference type="GO" id="GO:0061630">
    <property type="term" value="F:ubiquitin protein ligase activity"/>
    <property type="evidence" value="ECO:0007669"/>
    <property type="project" value="UniProtKB-EC"/>
</dbReference>
<evidence type="ECO:0000313" key="11">
    <source>
        <dbReference type="EMBL" id="TKA29948.1"/>
    </source>
</evidence>
<dbReference type="PROSITE" id="PS00518">
    <property type="entry name" value="ZF_RING_1"/>
    <property type="match status" value="1"/>
</dbReference>
<feature type="compositionally biased region" description="Basic and acidic residues" evidence="9">
    <location>
        <begin position="445"/>
        <end position="454"/>
    </location>
</feature>
<dbReference type="PANTHER" id="PTHR11685">
    <property type="entry name" value="RBR FAMILY RING FINGER AND IBR DOMAIN-CONTAINING"/>
    <property type="match status" value="1"/>
</dbReference>
<keyword evidence="6" id="KW-0863">Zinc-finger</keyword>
<gene>
    <name evidence="11" type="ORF">B0A54_15074</name>
</gene>
<feature type="region of interest" description="Disordered" evidence="9">
    <location>
        <begin position="113"/>
        <end position="134"/>
    </location>
</feature>
<keyword evidence="8" id="KW-0862">Zinc</keyword>
<dbReference type="CDD" id="cd20335">
    <property type="entry name" value="BRcat_RBR"/>
    <property type="match status" value="1"/>
</dbReference>
<evidence type="ECO:0000256" key="6">
    <source>
        <dbReference type="ARBA" id="ARBA00022771"/>
    </source>
</evidence>
<dbReference type="GO" id="GO:0008270">
    <property type="term" value="F:zinc ion binding"/>
    <property type="evidence" value="ECO:0007669"/>
    <property type="project" value="UniProtKB-KW"/>
</dbReference>
<feature type="compositionally biased region" description="Acidic residues" evidence="9">
    <location>
        <begin position="455"/>
        <end position="464"/>
    </location>
</feature>
<evidence type="ECO:0000259" key="10">
    <source>
        <dbReference type="PROSITE" id="PS51873"/>
    </source>
</evidence>
<proteinExistence type="predicted"/>
<dbReference type="CDD" id="cd22584">
    <property type="entry name" value="Rcat_RBR_unk"/>
    <property type="match status" value="1"/>
</dbReference>
<evidence type="ECO:0000256" key="1">
    <source>
        <dbReference type="ARBA" id="ARBA00001798"/>
    </source>
</evidence>
<dbReference type="EMBL" id="NAJP01000106">
    <property type="protein sequence ID" value="TKA29948.1"/>
    <property type="molecule type" value="Genomic_DNA"/>
</dbReference>
<evidence type="ECO:0000256" key="3">
    <source>
        <dbReference type="ARBA" id="ARBA00022679"/>
    </source>
</evidence>
<keyword evidence="7" id="KW-0833">Ubl conjugation pathway</keyword>
<keyword evidence="4" id="KW-0479">Metal-binding</keyword>
<evidence type="ECO:0000256" key="7">
    <source>
        <dbReference type="ARBA" id="ARBA00022786"/>
    </source>
</evidence>
<dbReference type="EC" id="2.3.2.31" evidence="2"/>
<dbReference type="InterPro" id="IPR017907">
    <property type="entry name" value="Znf_RING_CS"/>
</dbReference>
<dbReference type="Proteomes" id="UP000310066">
    <property type="component" value="Unassembled WGS sequence"/>
</dbReference>
<keyword evidence="3" id="KW-0808">Transferase</keyword>
<comment type="catalytic activity">
    <reaction evidence="1">
        <text>[E2 ubiquitin-conjugating enzyme]-S-ubiquitinyl-L-cysteine + [acceptor protein]-L-lysine = [E2 ubiquitin-conjugating enzyme]-L-cysteine + [acceptor protein]-N(6)-ubiquitinyl-L-lysine.</text>
        <dbReference type="EC" id="2.3.2.31"/>
    </reaction>
</comment>
<protein>
    <recommendedName>
        <fullName evidence="2">RBR-type E3 ubiquitin transferase</fullName>
        <ecNumber evidence="2">2.3.2.31</ecNumber>
    </recommendedName>
</protein>
<sequence length="559" mass="62808">MAFWEGSFHTMDPLTLSTIIQLQLEDSEQLTATGAGEGKGKQREGTLSDAQLALQMYTEDLVSTNAVLRDRRMAQSIAMAVIRDGHAIRRSHLQDDQIARDHGLARNLQLDVPAPQNIDPTTKEALSGESDPWNDPEMLEKVKAIYMCDPASSSSSPPALVDDTDSDGTVAESSAWAARRKGDDKPKVGHCVSCGDDMEFYDVARVPCDHEYCRQCLAQLFDLSMTDETLFPPRCCKNEIPLARVRFFLPTDLAKRFEATYTELSTKDRVYCHHVRCNSFIPATAVDASNDVATCAHCARTTCAICKGSSHTGDCPNDTALQQLVDIANTEQWQRCLDCKRFVELEQGCNHMTCPCGAHFCYVCGQRWKTCACLQWEENRLVHRAAQIVDRNPNPRRRLFEPQRIMHAQPVSRRASTTLCTVAAGAITALREAASPASSVWQSDFEDHSEWEHDWPDDDSDSDDGMNYPPPAQLGARTPNAAPALQLAPAPTTAQLLRERAIAEAVEHLRQNHECEHDKWRWVRGPNQCEECYHMLPQYIFECRQCHLQACNRCRRNRL</sequence>
<feature type="domain" description="RING-type" evidence="10">
    <location>
        <begin position="187"/>
        <end position="377"/>
    </location>
</feature>
<reference evidence="11 12" key="1">
    <citation type="submission" date="2017-03" db="EMBL/GenBank/DDBJ databases">
        <title>Genomes of endolithic fungi from Antarctica.</title>
        <authorList>
            <person name="Coleine C."/>
            <person name="Masonjones S."/>
            <person name="Stajich J.E."/>
        </authorList>
    </citation>
    <scope>NUCLEOTIDE SEQUENCE [LARGE SCALE GENOMIC DNA]</scope>
    <source>
        <strain evidence="11 12">CCFEE 5311</strain>
    </source>
</reference>
<dbReference type="InterPro" id="IPR002867">
    <property type="entry name" value="IBR_dom"/>
</dbReference>
<evidence type="ECO:0000256" key="5">
    <source>
        <dbReference type="ARBA" id="ARBA00022737"/>
    </source>
</evidence>
<evidence type="ECO:0000256" key="4">
    <source>
        <dbReference type="ARBA" id="ARBA00022723"/>
    </source>
</evidence>
<organism evidence="11 12">
    <name type="scientific">Friedmanniomyces endolithicus</name>
    <dbReference type="NCBI Taxonomy" id="329885"/>
    <lineage>
        <taxon>Eukaryota</taxon>
        <taxon>Fungi</taxon>
        <taxon>Dikarya</taxon>
        <taxon>Ascomycota</taxon>
        <taxon>Pezizomycotina</taxon>
        <taxon>Dothideomycetes</taxon>
        <taxon>Dothideomycetidae</taxon>
        <taxon>Mycosphaerellales</taxon>
        <taxon>Teratosphaeriaceae</taxon>
        <taxon>Friedmanniomyces</taxon>
    </lineage>
</organism>
<evidence type="ECO:0000313" key="12">
    <source>
        <dbReference type="Proteomes" id="UP000310066"/>
    </source>
</evidence>
<evidence type="ECO:0000256" key="8">
    <source>
        <dbReference type="ARBA" id="ARBA00022833"/>
    </source>
</evidence>
<accession>A0A4U0U4N6</accession>
<dbReference type="AlphaFoldDB" id="A0A4U0U4N6"/>
<dbReference type="OrthoDB" id="9977870at2759"/>